<dbReference type="InterPro" id="IPR045540">
    <property type="entry name" value="YegS/DAGK_C"/>
</dbReference>
<dbReference type="PROSITE" id="PS50146">
    <property type="entry name" value="DAGK"/>
    <property type="match status" value="1"/>
</dbReference>
<evidence type="ECO:0000256" key="4">
    <source>
        <dbReference type="ARBA" id="ARBA00022679"/>
    </source>
</evidence>
<feature type="domain" description="DAGKc" evidence="13">
    <location>
        <begin position="1"/>
        <end position="127"/>
    </location>
</feature>
<dbReference type="Pfam" id="PF00781">
    <property type="entry name" value="DAGK_cat"/>
    <property type="match status" value="1"/>
</dbReference>
<proteinExistence type="inferred from homology"/>
<keyword evidence="12" id="KW-1208">Phospholipid metabolism</keyword>
<dbReference type="NCBIfam" id="TIGR00147">
    <property type="entry name" value="YegS/Rv2252/BmrU family lipid kinase"/>
    <property type="match status" value="1"/>
</dbReference>
<dbReference type="SMART" id="SM00046">
    <property type="entry name" value="DAGKc"/>
    <property type="match status" value="1"/>
</dbReference>
<evidence type="ECO:0000256" key="3">
    <source>
        <dbReference type="ARBA" id="ARBA00022516"/>
    </source>
</evidence>
<keyword evidence="11" id="KW-0594">Phospholipid biosynthesis</keyword>
<dbReference type="InterPro" id="IPR050187">
    <property type="entry name" value="Lipid_Phosphate_FormReg"/>
</dbReference>
<name>E2ZB83_9FIRM</name>
<evidence type="ECO:0000256" key="5">
    <source>
        <dbReference type="ARBA" id="ARBA00022723"/>
    </source>
</evidence>
<keyword evidence="15" id="KW-1185">Reference proteome</keyword>
<keyword evidence="5" id="KW-0479">Metal-binding</keyword>
<dbReference type="GO" id="GO:0005524">
    <property type="term" value="F:ATP binding"/>
    <property type="evidence" value="ECO:0007669"/>
    <property type="project" value="UniProtKB-KW"/>
</dbReference>
<dbReference type="Gene3D" id="2.60.200.40">
    <property type="match status" value="1"/>
</dbReference>
<dbReference type="STRING" id="706434.HMPREF9429_00710"/>
<evidence type="ECO:0000256" key="2">
    <source>
        <dbReference type="ARBA" id="ARBA00005983"/>
    </source>
</evidence>
<dbReference type="eggNOG" id="COG1597">
    <property type="taxonomic scope" value="Bacteria"/>
</dbReference>
<dbReference type="SUPFAM" id="SSF111331">
    <property type="entry name" value="NAD kinase/diacylglycerol kinase-like"/>
    <property type="match status" value="1"/>
</dbReference>
<evidence type="ECO:0000256" key="8">
    <source>
        <dbReference type="ARBA" id="ARBA00022840"/>
    </source>
</evidence>
<keyword evidence="10" id="KW-0443">Lipid metabolism</keyword>
<dbReference type="InterPro" id="IPR016064">
    <property type="entry name" value="NAD/diacylglycerol_kinase_sf"/>
</dbReference>
<dbReference type="HOGENOM" id="CLU_045532_1_0_9"/>
<gene>
    <name evidence="14" type="ORF">HMPREF9429_00710</name>
</gene>
<dbReference type="GO" id="GO:0046872">
    <property type="term" value="F:metal ion binding"/>
    <property type="evidence" value="ECO:0007669"/>
    <property type="project" value="UniProtKB-KW"/>
</dbReference>
<keyword evidence="6" id="KW-0547">Nucleotide-binding</keyword>
<dbReference type="Proteomes" id="UP000003195">
    <property type="component" value="Unassembled WGS sequence"/>
</dbReference>
<keyword evidence="8" id="KW-0067">ATP-binding</keyword>
<evidence type="ECO:0000256" key="7">
    <source>
        <dbReference type="ARBA" id="ARBA00022777"/>
    </source>
</evidence>
<accession>E2ZB83</accession>
<evidence type="ECO:0000256" key="9">
    <source>
        <dbReference type="ARBA" id="ARBA00022842"/>
    </source>
</evidence>
<keyword evidence="3" id="KW-0444">Lipid biosynthesis</keyword>
<dbReference type="GO" id="GO:0004143">
    <property type="term" value="F:ATP-dependent diacylglycerol kinase activity"/>
    <property type="evidence" value="ECO:0007669"/>
    <property type="project" value="TreeGrafter"/>
</dbReference>
<protein>
    <submittedName>
        <fullName evidence="14">Lipid kinase, YegS/Rv2252/BmrU family</fullName>
        <ecNumber evidence="14">2.7.1.-</ecNumber>
    </submittedName>
</protein>
<evidence type="ECO:0000256" key="10">
    <source>
        <dbReference type="ARBA" id="ARBA00023098"/>
    </source>
</evidence>
<reference evidence="14 15" key="1">
    <citation type="submission" date="2010-08" db="EMBL/GenBank/DDBJ databases">
        <authorList>
            <person name="Weinstock G."/>
            <person name="Sodergren E."/>
            <person name="Clifton S."/>
            <person name="Fulton L."/>
            <person name="Fulton B."/>
            <person name="Courtney L."/>
            <person name="Fronick C."/>
            <person name="Harrison M."/>
            <person name="Strong C."/>
            <person name="Farmer C."/>
            <person name="Delahaunty K."/>
            <person name="Markovic C."/>
            <person name="Hall O."/>
            <person name="Minx P."/>
            <person name="Tomlinson C."/>
            <person name="Mitreva M."/>
            <person name="Hou S."/>
            <person name="Chen J."/>
            <person name="Wollam A."/>
            <person name="Pepin K.H."/>
            <person name="Johnson M."/>
            <person name="Bhonagiri V."/>
            <person name="Zhang X."/>
            <person name="Suruliraj S."/>
            <person name="Warren W."/>
            <person name="Chinwalla A."/>
            <person name="Mardis E.R."/>
            <person name="Wilson R.K."/>
        </authorList>
    </citation>
    <scope>NUCLEOTIDE SEQUENCE [LARGE SCALE GENOMIC DNA]</scope>
    <source>
        <strain evidence="14 15">F0359</strain>
    </source>
</reference>
<dbReference type="EC" id="2.7.1.-" evidence="14"/>
<sequence length="311" mass="34342">MMIVNPTSGREKAKYYKDDLYAQLQTMFDEVELRETRRSGDAVNWAKEASNNNYDAVFSMGGDGTLNETVNGLAQAGKEIKFGFVPLGTVNDLARALNIPLQPEDAIDMLRDCKLVKVDIGRVNDRYFVNTVAAGVMPEAVGSVSIEQKTRLGPMAYFLTGLKALQSRRTSLFKIESDEGTEVRRSPLIVAMLTSSVGSFNNIAPKAKVDDGTIWLAVFKEFNYLDVLKVIPEVLAGLPINSEYMTLTQIKKARISIVDDEKLSTNMDGDKGPDFPLELEVCPSFLSVYVPRKAVQTGFSPIVVPKELFHG</sequence>
<dbReference type="PANTHER" id="PTHR12358:SF106">
    <property type="entry name" value="LIPID KINASE YEGS"/>
    <property type="match status" value="1"/>
</dbReference>
<evidence type="ECO:0000256" key="11">
    <source>
        <dbReference type="ARBA" id="ARBA00023209"/>
    </source>
</evidence>
<evidence type="ECO:0000313" key="14">
    <source>
        <dbReference type="EMBL" id="EFQ04409.1"/>
    </source>
</evidence>
<dbReference type="InterPro" id="IPR017438">
    <property type="entry name" value="ATP-NAD_kinase_N"/>
</dbReference>
<organism evidence="14 15">
    <name type="scientific">Megasphaera micronuciformis F0359</name>
    <dbReference type="NCBI Taxonomy" id="706434"/>
    <lineage>
        <taxon>Bacteria</taxon>
        <taxon>Bacillati</taxon>
        <taxon>Bacillota</taxon>
        <taxon>Negativicutes</taxon>
        <taxon>Veillonellales</taxon>
        <taxon>Veillonellaceae</taxon>
        <taxon>Megasphaera</taxon>
    </lineage>
</organism>
<dbReference type="InterPro" id="IPR001206">
    <property type="entry name" value="Diacylglycerol_kinase_cat_dom"/>
</dbReference>
<evidence type="ECO:0000256" key="1">
    <source>
        <dbReference type="ARBA" id="ARBA00001946"/>
    </source>
</evidence>
<dbReference type="AlphaFoldDB" id="E2ZB83"/>
<keyword evidence="7 14" id="KW-0418">Kinase</keyword>
<evidence type="ECO:0000313" key="15">
    <source>
        <dbReference type="Proteomes" id="UP000003195"/>
    </source>
</evidence>
<dbReference type="PANTHER" id="PTHR12358">
    <property type="entry name" value="SPHINGOSINE KINASE"/>
    <property type="match status" value="1"/>
</dbReference>
<evidence type="ECO:0000256" key="6">
    <source>
        <dbReference type="ARBA" id="ARBA00022741"/>
    </source>
</evidence>
<evidence type="ECO:0000256" key="12">
    <source>
        <dbReference type="ARBA" id="ARBA00023264"/>
    </source>
</evidence>
<comment type="cofactor">
    <cofactor evidence="1">
        <name>Mg(2+)</name>
        <dbReference type="ChEBI" id="CHEBI:18420"/>
    </cofactor>
</comment>
<dbReference type="EMBL" id="AECS01000021">
    <property type="protein sequence ID" value="EFQ04409.1"/>
    <property type="molecule type" value="Genomic_DNA"/>
</dbReference>
<comment type="similarity">
    <text evidence="2">Belongs to the diacylglycerol/lipid kinase family.</text>
</comment>
<dbReference type="GO" id="GO:0005886">
    <property type="term" value="C:plasma membrane"/>
    <property type="evidence" value="ECO:0007669"/>
    <property type="project" value="TreeGrafter"/>
</dbReference>
<dbReference type="InterPro" id="IPR005218">
    <property type="entry name" value="Diacylglycerol/lipid_kinase"/>
</dbReference>
<dbReference type="GO" id="GO:0008654">
    <property type="term" value="P:phospholipid biosynthetic process"/>
    <property type="evidence" value="ECO:0007669"/>
    <property type="project" value="UniProtKB-KW"/>
</dbReference>
<keyword evidence="4 14" id="KW-0808">Transferase</keyword>
<dbReference type="Gene3D" id="3.40.50.10330">
    <property type="entry name" value="Probable inorganic polyphosphate/atp-NAD kinase, domain 1"/>
    <property type="match status" value="1"/>
</dbReference>
<comment type="caution">
    <text evidence="14">The sequence shown here is derived from an EMBL/GenBank/DDBJ whole genome shotgun (WGS) entry which is preliminary data.</text>
</comment>
<keyword evidence="9" id="KW-0460">Magnesium</keyword>
<evidence type="ECO:0000259" key="13">
    <source>
        <dbReference type="PROSITE" id="PS50146"/>
    </source>
</evidence>
<dbReference type="Pfam" id="PF19279">
    <property type="entry name" value="YegS_C"/>
    <property type="match status" value="1"/>
</dbReference>